<dbReference type="InterPro" id="IPR050952">
    <property type="entry name" value="TRIM-NHL_E3_ligases"/>
</dbReference>
<dbReference type="PROSITE" id="PS51125">
    <property type="entry name" value="NHL"/>
    <property type="match status" value="1"/>
</dbReference>
<evidence type="ECO:0000256" key="3">
    <source>
        <dbReference type="SAM" id="SignalP"/>
    </source>
</evidence>
<evidence type="ECO:0000313" key="6">
    <source>
        <dbReference type="Proteomes" id="UP000521676"/>
    </source>
</evidence>
<keyword evidence="3" id="KW-0732">Signal</keyword>
<dbReference type="RefSeq" id="WP_341471330.1">
    <property type="nucleotide sequence ID" value="NZ_CP128400.1"/>
</dbReference>
<dbReference type="GO" id="GO:0008270">
    <property type="term" value="F:zinc ion binding"/>
    <property type="evidence" value="ECO:0007669"/>
    <property type="project" value="UniProtKB-KW"/>
</dbReference>
<feature type="repeat" description="NHL" evidence="2">
    <location>
        <begin position="369"/>
        <end position="408"/>
    </location>
</feature>
<dbReference type="InterPro" id="IPR001258">
    <property type="entry name" value="NHL_repeat"/>
</dbReference>
<feature type="signal peptide" evidence="3">
    <location>
        <begin position="1"/>
        <end position="29"/>
    </location>
</feature>
<evidence type="ECO:0000256" key="1">
    <source>
        <dbReference type="ARBA" id="ARBA00022737"/>
    </source>
</evidence>
<protein>
    <recommendedName>
        <fullName evidence="8">6-bladed beta-propeller</fullName>
    </recommendedName>
</protein>
<dbReference type="EMBL" id="JACATZ010000003">
    <property type="protein sequence ID" value="NWJ47535.1"/>
    <property type="molecule type" value="Genomic_DNA"/>
</dbReference>
<keyword evidence="1" id="KW-0677">Repeat</keyword>
<name>A0A8T7M607_9CHLR</name>
<accession>A0A8T7M607</accession>
<evidence type="ECO:0000313" key="4">
    <source>
        <dbReference type="EMBL" id="NWJ47535.1"/>
    </source>
</evidence>
<dbReference type="PANTHER" id="PTHR24104">
    <property type="entry name" value="E3 UBIQUITIN-PROTEIN LIGASE NHLRC1-RELATED"/>
    <property type="match status" value="1"/>
</dbReference>
<dbReference type="Gene3D" id="2.120.10.30">
    <property type="entry name" value="TolB, C-terminal domain"/>
    <property type="match status" value="3"/>
</dbReference>
<dbReference type="SUPFAM" id="SSF63829">
    <property type="entry name" value="Calcium-dependent phosphotriesterase"/>
    <property type="match status" value="1"/>
</dbReference>
<evidence type="ECO:0000256" key="2">
    <source>
        <dbReference type="PROSITE-ProRule" id="PRU00504"/>
    </source>
</evidence>
<reference evidence="4 6" key="1">
    <citation type="submission" date="2020-06" db="EMBL/GenBank/DDBJ databases">
        <title>Anoxygenic phototrophic Chloroflexota member uses a Type I reaction center.</title>
        <authorList>
            <person name="Tsuji J.M."/>
            <person name="Shaw N.A."/>
            <person name="Nagashima S."/>
            <person name="Venkiteswaran J."/>
            <person name="Schiff S.L."/>
            <person name="Hanada S."/>
            <person name="Tank M."/>
            <person name="Neufeld J.D."/>
        </authorList>
    </citation>
    <scope>NUCLEOTIDE SEQUENCE [LARGE SCALE GENOMIC DNA]</scope>
    <source>
        <strain evidence="4">L227-S17</strain>
    </source>
</reference>
<dbReference type="PANTHER" id="PTHR24104:SF25">
    <property type="entry name" value="PROTEIN LIN-41"/>
    <property type="match status" value="1"/>
</dbReference>
<dbReference type="EMBL" id="CP128400">
    <property type="protein sequence ID" value="WJW69446.1"/>
    <property type="molecule type" value="Genomic_DNA"/>
</dbReference>
<reference evidence="5" key="2">
    <citation type="journal article" date="2024" name="Nature">
        <title>Anoxygenic phototroph of the Chloroflexota uses a type I reaction centre.</title>
        <authorList>
            <person name="Tsuji J.M."/>
            <person name="Shaw N.A."/>
            <person name="Nagashima S."/>
            <person name="Venkiteswaran J.J."/>
            <person name="Schiff S.L."/>
            <person name="Watanabe T."/>
            <person name="Fukui M."/>
            <person name="Hanada S."/>
            <person name="Tank M."/>
            <person name="Neufeld J.D."/>
        </authorList>
    </citation>
    <scope>NUCLEOTIDE SEQUENCE</scope>
    <source>
        <strain evidence="5">L227-S17</strain>
    </source>
</reference>
<dbReference type="AlphaFoldDB" id="A0A8T7M607"/>
<dbReference type="InterPro" id="IPR011042">
    <property type="entry name" value="6-blade_b-propeller_TolB-like"/>
</dbReference>
<evidence type="ECO:0000313" key="7">
    <source>
        <dbReference type="Proteomes" id="UP001431572"/>
    </source>
</evidence>
<organism evidence="4 6">
    <name type="scientific">Candidatus Chlorohelix allophototropha</name>
    <dbReference type="NCBI Taxonomy" id="3003348"/>
    <lineage>
        <taxon>Bacteria</taxon>
        <taxon>Bacillati</taxon>
        <taxon>Chloroflexota</taxon>
        <taxon>Chloroflexia</taxon>
        <taxon>Candidatus Chloroheliales</taxon>
        <taxon>Candidatus Chloroheliaceae</taxon>
        <taxon>Candidatus Chlorohelix</taxon>
    </lineage>
</organism>
<feature type="chain" id="PRO_5035936387" description="6-bladed beta-propeller" evidence="3">
    <location>
        <begin position="30"/>
        <end position="809"/>
    </location>
</feature>
<dbReference type="SUPFAM" id="SSF101898">
    <property type="entry name" value="NHL repeat"/>
    <property type="match status" value="1"/>
</dbReference>
<dbReference type="Proteomes" id="UP001431572">
    <property type="component" value="Chromosome 2"/>
</dbReference>
<sequence>MNRIKFAGVFFSVLLMLGLFVSALTPALADDSEYFEATGKTVSGKFLQYWHSNGGLSVFGYPITEAQMEVNPEDGQVYLTQWFERHRFELHPEKAGTPFEILTGLLGKDLRREALEVDPDFKRADVLYNVLQPKEQQWYFEQTGHNLRFRFLEYWMANGGLERFGYPISEEHREVDPETGKSYVMQWFERARFEYHPENQRPYDVLLGLLGKQIKNPVQNKLEFMWKIGASANNFRRPDALAIDKSDNVYVVDITGKRVFKYGSNGQFQARWSVDGPSALAIDSRDNLFVARRSAAQIAKYDSNGSLLYQKYLYAINNSNYRSNIQLGVIAIDPYDNLFVADPDTAQVHKFDGEGNFLLTIGGEGAGDGQFGFSKYGYNFINGLGCDAQGNLYVLDPVNSRIQIFDNNGNFLRKITKVSGIDLGRADSLAVDEQGQLYLTTYIVLNSTNFNYSLLKLDSNGTVLLTVQLNNQNNNSSVITVRNGNLYIGSYKTKLVSKYSTDGQLLLSWGNSTDPNTRFDFINHLWLDRQDNLYIIDNQTMRKFDNKGHFLQAWNPPSQTWAVYFDGNDKFYYSEELRDTDTQPYERVTVLNTTGGQISQFSIKNQPCKSYSYGGQRFSGVDRQGDLYFLYSYDPGSSYPGQQKDCIQKFDSTGKLLAEWGSYGSGDGQFKFKIINPDGTGSGYIPQIALDEQGNCYVTDLGNYRIQKFDSTGKFLAQWSLFIPPDYKREDMTPNNLIVDNKSQVYVEVAGYLQKYDSNGNLIINIKTTDDYSIESADGSFFSRSIAIDTAGHLFVGDYSERVQKLVLR</sequence>
<gene>
    <name evidence="4" type="ORF">HXX08_16880</name>
    <name evidence="5" type="ORF">OZ401_003058</name>
</gene>
<proteinExistence type="predicted"/>
<evidence type="ECO:0000313" key="5">
    <source>
        <dbReference type="EMBL" id="WJW69446.1"/>
    </source>
</evidence>
<dbReference type="Proteomes" id="UP000521676">
    <property type="component" value="Unassembled WGS sequence"/>
</dbReference>
<keyword evidence="7" id="KW-1185">Reference proteome</keyword>
<evidence type="ECO:0008006" key="8">
    <source>
        <dbReference type="Google" id="ProtNLM"/>
    </source>
</evidence>